<comment type="similarity">
    <text evidence="1">Belongs to the serpin family.</text>
</comment>
<dbReference type="Pfam" id="PF00079">
    <property type="entry name" value="Serpin"/>
    <property type="match status" value="1"/>
</dbReference>
<dbReference type="PANTHER" id="PTHR11461:SF211">
    <property type="entry name" value="GH10112P-RELATED"/>
    <property type="match status" value="1"/>
</dbReference>
<dbReference type="Proteomes" id="UP001209854">
    <property type="component" value="Unassembled WGS sequence"/>
</dbReference>
<dbReference type="SUPFAM" id="SSF56574">
    <property type="entry name" value="Serpins"/>
    <property type="match status" value="1"/>
</dbReference>
<dbReference type="Gene3D" id="3.30.497.10">
    <property type="entry name" value="Antithrombin, subunit I, domain 2"/>
    <property type="match status" value="1"/>
</dbReference>
<protein>
    <submittedName>
        <fullName evidence="4">Serpin family protein</fullName>
    </submittedName>
</protein>
<dbReference type="InterPro" id="IPR000215">
    <property type="entry name" value="Serpin_fam"/>
</dbReference>
<name>A0ABT3MXK4_9GAMM</name>
<accession>A0ABT3MXK4</accession>
<dbReference type="InterPro" id="IPR036186">
    <property type="entry name" value="Serpin_sf"/>
</dbReference>
<feature type="domain" description="Serpin" evidence="3">
    <location>
        <begin position="82"/>
        <end position="444"/>
    </location>
</feature>
<comment type="caution">
    <text evidence="4">The sequence shown here is derived from an EMBL/GenBank/DDBJ whole genome shotgun (WGS) entry which is preliminary data.</text>
</comment>
<keyword evidence="2" id="KW-0472">Membrane</keyword>
<dbReference type="RefSeq" id="WP_262563850.1">
    <property type="nucleotide sequence ID" value="NZ_JAPFCC010000001.1"/>
</dbReference>
<dbReference type="InterPro" id="IPR042178">
    <property type="entry name" value="Serpin_sf_1"/>
</dbReference>
<dbReference type="SMART" id="SM00093">
    <property type="entry name" value="SERPIN"/>
    <property type="match status" value="1"/>
</dbReference>
<keyword evidence="2" id="KW-1133">Transmembrane helix</keyword>
<dbReference type="InterPro" id="IPR042185">
    <property type="entry name" value="Serpin_sf_2"/>
</dbReference>
<organism evidence="4 5">
    <name type="scientific">Endozoicomonas gorgoniicola</name>
    <dbReference type="NCBI Taxonomy" id="1234144"/>
    <lineage>
        <taxon>Bacteria</taxon>
        <taxon>Pseudomonadati</taxon>
        <taxon>Pseudomonadota</taxon>
        <taxon>Gammaproteobacteria</taxon>
        <taxon>Oceanospirillales</taxon>
        <taxon>Endozoicomonadaceae</taxon>
        <taxon>Endozoicomonas</taxon>
    </lineage>
</organism>
<dbReference type="Gene3D" id="2.30.39.10">
    <property type="entry name" value="Alpha-1-antitrypsin, domain 1"/>
    <property type="match status" value="1"/>
</dbReference>
<evidence type="ECO:0000259" key="3">
    <source>
        <dbReference type="SMART" id="SM00093"/>
    </source>
</evidence>
<proteinExistence type="inferred from homology"/>
<evidence type="ECO:0000256" key="2">
    <source>
        <dbReference type="SAM" id="Phobius"/>
    </source>
</evidence>
<dbReference type="InterPro" id="IPR023796">
    <property type="entry name" value="Serpin_dom"/>
</dbReference>
<evidence type="ECO:0000256" key="1">
    <source>
        <dbReference type="RuleBase" id="RU000411"/>
    </source>
</evidence>
<reference evidence="4 5" key="1">
    <citation type="submission" date="2022-10" db="EMBL/GenBank/DDBJ databases">
        <title>High-quality genome sequences of two octocoral-associated bacteria, Endozoicomonas euniceicola EF212 and Endozoicomonas gorgoniicola PS125.</title>
        <authorList>
            <person name="Chiou Y.-J."/>
            <person name="Chen Y.-H."/>
        </authorList>
    </citation>
    <scope>NUCLEOTIDE SEQUENCE [LARGE SCALE GENOMIC DNA]</scope>
    <source>
        <strain evidence="4 5">PS125</strain>
    </source>
</reference>
<feature type="transmembrane region" description="Helical" evidence="2">
    <location>
        <begin position="12"/>
        <end position="35"/>
    </location>
</feature>
<keyword evidence="5" id="KW-1185">Reference proteome</keyword>
<dbReference type="CDD" id="cd00172">
    <property type="entry name" value="serpin"/>
    <property type="match status" value="1"/>
</dbReference>
<gene>
    <name evidence="4" type="ORF">NX722_16110</name>
</gene>
<evidence type="ECO:0000313" key="4">
    <source>
        <dbReference type="EMBL" id="MCW7554115.1"/>
    </source>
</evidence>
<sequence>MKLLTKRVIDKLIQSGMFSVLFFSVCLLCFPLQVYSVNKECPNCQANYNDEDFPDCPLCNSEPDHQEVPSQSLLEHIQNQALRLFVQAAQLQVNFVLSPDSVFRTLLLIFGASAGETRSELSRYLTGEDDSASGQGAVANLAEEQGATAADGEGAVYLSANAVVVSSELGIRESYRNALEQQDNTVLHDGIDFSNTPALKKLAGKLNEYFCRVTRGMIPSPCSASDWKENQSVLFMNAVYFSGDWEDEFDRNLNLEFTLANGERVHLIDSMERNIENGRYAYYEFWRAAAIPYQGDYEMVFVLPPNDTMPNEVSPEIIIGLFSSFQTVEKLHVEMPSFSSQSKVSLNAPLDQSGLSSLFTPGAANWGGMVASSPSPFSISRITQDCHIRVDRKGTEAAAFTRSYATFLSARFYPKEIIFDHPYLYILRHKETGRIIFIGQVYDPQPE</sequence>
<dbReference type="EMBL" id="JAPFCC010000001">
    <property type="protein sequence ID" value="MCW7554115.1"/>
    <property type="molecule type" value="Genomic_DNA"/>
</dbReference>
<keyword evidence="2" id="KW-0812">Transmembrane</keyword>
<dbReference type="PANTHER" id="PTHR11461">
    <property type="entry name" value="SERINE PROTEASE INHIBITOR, SERPIN"/>
    <property type="match status" value="1"/>
</dbReference>
<evidence type="ECO:0000313" key="5">
    <source>
        <dbReference type="Proteomes" id="UP001209854"/>
    </source>
</evidence>